<evidence type="ECO:0000313" key="3">
    <source>
        <dbReference type="EMBL" id="PLV20970.1"/>
    </source>
</evidence>
<dbReference type="Proteomes" id="UP000234878">
    <property type="component" value="Unassembled WGS sequence"/>
</dbReference>
<comment type="caution">
    <text evidence="2">The sequence shown here is derived from an EMBL/GenBank/DDBJ whole genome shotgun (WGS) entry which is preliminary data.</text>
</comment>
<feature type="transmembrane region" description="Helical" evidence="1">
    <location>
        <begin position="30"/>
        <end position="51"/>
    </location>
</feature>
<dbReference type="EMBL" id="PJCP01000031">
    <property type="protein sequence ID" value="PLV20970.1"/>
    <property type="molecule type" value="Genomic_DNA"/>
</dbReference>
<name>A0AAX0VPY6_9PSED</name>
<accession>A0AAX0VPY6</accession>
<evidence type="ECO:0008006" key="6">
    <source>
        <dbReference type="Google" id="ProtNLM"/>
    </source>
</evidence>
<evidence type="ECO:0000256" key="1">
    <source>
        <dbReference type="SAM" id="Phobius"/>
    </source>
</evidence>
<reference evidence="4 5" key="1">
    <citation type="submission" date="2017-12" db="EMBL/GenBank/DDBJ databases">
        <title>Detection of the carbapenemase gene blaVIM-5 in members of the Pseudomonas putida group isolated from polluted Nigerian wetlands.</title>
        <authorList>
            <person name="Adelowo O."/>
            <person name="Vollmers J."/>
            <person name="Maeusezahl I."/>
            <person name="Kaster A.-K."/>
            <person name="Mueller J.A."/>
        </authorList>
    </citation>
    <scope>NUCLEOTIDE SEQUENCE [LARGE SCALE GENOMIC DNA]</scope>
    <source>
        <strain evidence="3 4">MR119</strain>
        <strain evidence="2 5">MR144</strain>
    </source>
</reference>
<proteinExistence type="predicted"/>
<evidence type="ECO:0000313" key="5">
    <source>
        <dbReference type="Proteomes" id="UP000234878"/>
    </source>
</evidence>
<dbReference type="Pfam" id="PF14373">
    <property type="entry name" value="Imm_superinfect"/>
    <property type="match status" value="1"/>
</dbReference>
<dbReference type="InterPro" id="IPR016410">
    <property type="entry name" value="Phage_imm"/>
</dbReference>
<dbReference type="AlphaFoldDB" id="A0AAX0VPY6"/>
<evidence type="ECO:0000313" key="4">
    <source>
        <dbReference type="Proteomes" id="UP000234839"/>
    </source>
</evidence>
<sequence length="104" mass="11510">MSAIVFVPCLYMLPTYEAWSRKQQSLQSIAALNLFLGWSVIGWVAALIWAFKRPEHSVQHSAPVVIQQALAEQPSSTEEHRVCPFCAEQVKAAAIKCKHCGSAI</sequence>
<gene>
    <name evidence="2" type="ORF">CXG49_25060</name>
    <name evidence="3" type="ORF">CXG53_25150</name>
</gene>
<keyword evidence="1" id="KW-0472">Membrane</keyword>
<evidence type="ECO:0000313" key="2">
    <source>
        <dbReference type="EMBL" id="PLV12899.1"/>
    </source>
</evidence>
<keyword evidence="1" id="KW-0812">Transmembrane</keyword>
<organism evidence="2 5">
    <name type="scientific">Pseudomonas guariconensis</name>
    <dbReference type="NCBI Taxonomy" id="1288410"/>
    <lineage>
        <taxon>Bacteria</taxon>
        <taxon>Pseudomonadati</taxon>
        <taxon>Pseudomonadota</taxon>
        <taxon>Gammaproteobacteria</taxon>
        <taxon>Pseudomonadales</taxon>
        <taxon>Pseudomonadaceae</taxon>
        <taxon>Pseudomonas</taxon>
    </lineage>
</organism>
<keyword evidence="4" id="KW-1185">Reference proteome</keyword>
<keyword evidence="1" id="KW-1133">Transmembrane helix</keyword>
<dbReference type="EMBL" id="PJCQ01000034">
    <property type="protein sequence ID" value="PLV12899.1"/>
    <property type="molecule type" value="Genomic_DNA"/>
</dbReference>
<dbReference type="Proteomes" id="UP000234839">
    <property type="component" value="Unassembled WGS sequence"/>
</dbReference>
<protein>
    <recommendedName>
        <fullName evidence="6">Superinfection immunity protein</fullName>
    </recommendedName>
</protein>